<evidence type="ECO:0000256" key="1">
    <source>
        <dbReference type="SAM" id="MobiDB-lite"/>
    </source>
</evidence>
<name>A0ABN8ZL19_RANTA</name>
<accession>A0ABN8ZL19</accession>
<dbReference type="EMBL" id="OX459969">
    <property type="protein sequence ID" value="CAI9172529.1"/>
    <property type="molecule type" value="Genomic_DNA"/>
</dbReference>
<evidence type="ECO:0000313" key="2">
    <source>
        <dbReference type="EMBL" id="CAI9172529.1"/>
    </source>
</evidence>
<feature type="region of interest" description="Disordered" evidence="1">
    <location>
        <begin position="1"/>
        <end position="137"/>
    </location>
</feature>
<keyword evidence="3" id="KW-1185">Reference proteome</keyword>
<evidence type="ECO:0000313" key="3">
    <source>
        <dbReference type="Proteomes" id="UP001176941"/>
    </source>
</evidence>
<reference evidence="2" key="1">
    <citation type="submission" date="2023-04" db="EMBL/GenBank/DDBJ databases">
        <authorList>
            <consortium name="ELIXIR-Norway"/>
        </authorList>
    </citation>
    <scope>NUCLEOTIDE SEQUENCE [LARGE SCALE GENOMIC DNA]</scope>
</reference>
<proteinExistence type="predicted"/>
<protein>
    <submittedName>
        <fullName evidence="2">Uncharacterized protein</fullName>
    </submittedName>
</protein>
<organism evidence="2 3">
    <name type="scientific">Rangifer tarandus platyrhynchus</name>
    <name type="common">Svalbard reindeer</name>
    <dbReference type="NCBI Taxonomy" id="3082113"/>
    <lineage>
        <taxon>Eukaryota</taxon>
        <taxon>Metazoa</taxon>
        <taxon>Chordata</taxon>
        <taxon>Craniata</taxon>
        <taxon>Vertebrata</taxon>
        <taxon>Euteleostomi</taxon>
        <taxon>Mammalia</taxon>
        <taxon>Eutheria</taxon>
        <taxon>Laurasiatheria</taxon>
        <taxon>Artiodactyla</taxon>
        <taxon>Ruminantia</taxon>
        <taxon>Pecora</taxon>
        <taxon>Cervidae</taxon>
        <taxon>Odocoileinae</taxon>
        <taxon>Rangifer</taxon>
    </lineage>
</organism>
<sequence length="137" mass="15103">MAAAGGRGRSRGRAGRDSEAQDAVEGTLRRRAPRTRMRRMTPRRRLRYRSARHLPRPALRRPDVSTSRRRLAPPLADQKRLASPSGLSHHPSWVTWGEGQREEPVHILSPPCDGDPGGGGQGACTSSVTSEELLRRG</sequence>
<feature type="compositionally biased region" description="Basic residues" evidence="1">
    <location>
        <begin position="29"/>
        <end position="59"/>
    </location>
</feature>
<dbReference type="Proteomes" id="UP001176941">
    <property type="component" value="Chromosome 33"/>
</dbReference>
<gene>
    <name evidence="2" type="ORF">MRATA1EN1_LOCUS21491</name>
</gene>